<dbReference type="CDD" id="cd05660">
    <property type="entry name" value="M28_like_PA"/>
    <property type="match status" value="1"/>
</dbReference>
<protein>
    <submittedName>
        <fullName evidence="9">Aminopeptidase S</fullName>
        <ecNumber evidence="9">3.4.11.24</ecNumber>
    </submittedName>
</protein>
<dbReference type="SUPFAM" id="SSF52025">
    <property type="entry name" value="PA domain"/>
    <property type="match status" value="1"/>
</dbReference>
<dbReference type="EC" id="3.4.11.24" evidence="9"/>
<evidence type="ECO:0000256" key="1">
    <source>
        <dbReference type="ARBA" id="ARBA00022438"/>
    </source>
</evidence>
<proteinExistence type="predicted"/>
<name>A0A5B9WD49_9BACT</name>
<dbReference type="GO" id="GO:0046872">
    <property type="term" value="F:metal ion binding"/>
    <property type="evidence" value="ECO:0007669"/>
    <property type="project" value="UniProtKB-KW"/>
</dbReference>
<keyword evidence="6" id="KW-0862">Zinc</keyword>
<evidence type="ECO:0000256" key="2">
    <source>
        <dbReference type="ARBA" id="ARBA00022670"/>
    </source>
</evidence>
<dbReference type="EMBL" id="CP042997">
    <property type="protein sequence ID" value="QEH37995.1"/>
    <property type="molecule type" value="Genomic_DNA"/>
</dbReference>
<dbReference type="InterPro" id="IPR046450">
    <property type="entry name" value="PA_dom_sf"/>
</dbReference>
<dbReference type="PANTHER" id="PTHR12147:SF56">
    <property type="entry name" value="AMINOPEPTIDASE YDR415C-RELATED"/>
    <property type="match status" value="1"/>
</dbReference>
<dbReference type="KEGG" id="agv:OJF2_65910"/>
<dbReference type="GO" id="GO:0006508">
    <property type="term" value="P:proteolysis"/>
    <property type="evidence" value="ECO:0007669"/>
    <property type="project" value="UniProtKB-KW"/>
</dbReference>
<dbReference type="Gene3D" id="3.40.630.10">
    <property type="entry name" value="Zn peptidases"/>
    <property type="match status" value="2"/>
</dbReference>
<organism evidence="9 10">
    <name type="scientific">Aquisphaera giovannonii</name>
    <dbReference type="NCBI Taxonomy" id="406548"/>
    <lineage>
        <taxon>Bacteria</taxon>
        <taxon>Pseudomonadati</taxon>
        <taxon>Planctomycetota</taxon>
        <taxon>Planctomycetia</taxon>
        <taxon>Isosphaerales</taxon>
        <taxon>Isosphaeraceae</taxon>
        <taxon>Aquisphaera</taxon>
    </lineage>
</organism>
<dbReference type="Proteomes" id="UP000324233">
    <property type="component" value="Chromosome"/>
</dbReference>
<reference evidence="9 10" key="1">
    <citation type="submission" date="2019-08" db="EMBL/GenBank/DDBJ databases">
        <title>Deep-cultivation of Planctomycetes and their phenomic and genomic characterization uncovers novel biology.</title>
        <authorList>
            <person name="Wiegand S."/>
            <person name="Jogler M."/>
            <person name="Boedeker C."/>
            <person name="Pinto D."/>
            <person name="Vollmers J."/>
            <person name="Rivas-Marin E."/>
            <person name="Kohn T."/>
            <person name="Peeters S.H."/>
            <person name="Heuer A."/>
            <person name="Rast P."/>
            <person name="Oberbeckmann S."/>
            <person name="Bunk B."/>
            <person name="Jeske O."/>
            <person name="Meyerdierks A."/>
            <person name="Storesund J.E."/>
            <person name="Kallscheuer N."/>
            <person name="Luecker S."/>
            <person name="Lage O.M."/>
            <person name="Pohl T."/>
            <person name="Merkel B.J."/>
            <person name="Hornburger P."/>
            <person name="Mueller R.-W."/>
            <person name="Bruemmer F."/>
            <person name="Labrenz M."/>
            <person name="Spormann A.M."/>
            <person name="Op den Camp H."/>
            <person name="Overmann J."/>
            <person name="Amann R."/>
            <person name="Jetten M.S.M."/>
            <person name="Mascher T."/>
            <person name="Medema M.H."/>
            <person name="Devos D.P."/>
            <person name="Kaster A.-K."/>
            <person name="Ovreas L."/>
            <person name="Rohde M."/>
            <person name="Galperin M.Y."/>
            <person name="Jogler C."/>
        </authorList>
    </citation>
    <scope>NUCLEOTIDE SEQUENCE [LARGE SCALE GENOMIC DNA]</scope>
    <source>
        <strain evidence="9 10">OJF2</strain>
    </source>
</reference>
<evidence type="ECO:0000313" key="10">
    <source>
        <dbReference type="Proteomes" id="UP000324233"/>
    </source>
</evidence>
<dbReference type="Pfam" id="PF04389">
    <property type="entry name" value="Peptidase_M28"/>
    <property type="match status" value="1"/>
</dbReference>
<evidence type="ECO:0000259" key="8">
    <source>
        <dbReference type="Pfam" id="PF04389"/>
    </source>
</evidence>
<accession>A0A5B9WD49</accession>
<dbReference type="SUPFAM" id="SSF53187">
    <property type="entry name" value="Zn-dependent exopeptidases"/>
    <property type="match status" value="1"/>
</dbReference>
<evidence type="ECO:0000256" key="4">
    <source>
        <dbReference type="ARBA" id="ARBA00022729"/>
    </source>
</evidence>
<dbReference type="RefSeq" id="WP_148597486.1">
    <property type="nucleotide sequence ID" value="NZ_CP042997.1"/>
</dbReference>
<dbReference type="PANTHER" id="PTHR12147">
    <property type="entry name" value="METALLOPEPTIDASE M28 FAMILY MEMBER"/>
    <property type="match status" value="1"/>
</dbReference>
<dbReference type="AlphaFoldDB" id="A0A5B9WD49"/>
<evidence type="ECO:0000313" key="9">
    <source>
        <dbReference type="EMBL" id="QEH37995.1"/>
    </source>
</evidence>
<sequence precursor="true">MPVPSRLLAGTIALPLLLLGAAPADDSPLRPAQESIRPERILEHIKVLSDDAFEGRGPGTAGEEKTVEYLVGQLKAMGLKPGNPDGSYLQNVPLIGFQATRVTGSFRAGDAAIPLEFPRNFVAVPGKPGEQPKLDGSDVVFVGYGVDAPEYGWDDFKGLDAKGKTLIMLVGDPPIPDPKDPSQLDPAMFKGRAMTYYGRWTYKYEIAAAKGAAAVLLVHETGPAGYPFSVVQGSWSRENFDIVDPKAGQTPKVDVKGWIDLPTATELFRASGQDFAAMKAKALSRDFRPIPLDAKATIAIEARSRLVQSHNVIGRLEGSDPTLKDEFVVFTAHWDHLGRDPELKGDQIYNGAADNASGSAAVLEIAHAATKIQPPPKRSLLFLFVTAEEKGLLGSKYYASNPLYPLTKTLADINLDVVNLWGKTSDLISIGMGQSSLDDLLVEVAKGYGRTVGPDADPEKGYYYRSDHFEFAKQGVPALDPKGGETFPGRPDDYGKQKADEYTAKDYHKVSDEIKPDWDLAGAAEDLKVILEVGYRVAQGGSFPEWKPGSEFRARREAMLRQSGR</sequence>
<keyword evidence="3" id="KW-0479">Metal-binding</keyword>
<dbReference type="GO" id="GO:0004177">
    <property type="term" value="F:aminopeptidase activity"/>
    <property type="evidence" value="ECO:0007669"/>
    <property type="project" value="UniProtKB-KW"/>
</dbReference>
<feature type="signal peptide" evidence="7">
    <location>
        <begin position="1"/>
        <end position="24"/>
    </location>
</feature>
<keyword evidence="2" id="KW-0645">Protease</keyword>
<evidence type="ECO:0000256" key="6">
    <source>
        <dbReference type="ARBA" id="ARBA00022833"/>
    </source>
</evidence>
<evidence type="ECO:0000256" key="7">
    <source>
        <dbReference type="SAM" id="SignalP"/>
    </source>
</evidence>
<keyword evidence="1 9" id="KW-0031">Aminopeptidase</keyword>
<evidence type="ECO:0000256" key="5">
    <source>
        <dbReference type="ARBA" id="ARBA00022801"/>
    </source>
</evidence>
<keyword evidence="10" id="KW-1185">Reference proteome</keyword>
<evidence type="ECO:0000256" key="3">
    <source>
        <dbReference type="ARBA" id="ARBA00022723"/>
    </source>
</evidence>
<gene>
    <name evidence="9" type="ORF">OJF2_65910</name>
</gene>
<keyword evidence="5 9" id="KW-0378">Hydrolase</keyword>
<dbReference type="OrthoDB" id="9762302at2"/>
<dbReference type="GO" id="GO:0008235">
    <property type="term" value="F:metalloexopeptidase activity"/>
    <property type="evidence" value="ECO:0007669"/>
    <property type="project" value="InterPro"/>
</dbReference>
<dbReference type="InterPro" id="IPR045175">
    <property type="entry name" value="M28_fam"/>
</dbReference>
<feature type="chain" id="PRO_5022838593" evidence="7">
    <location>
        <begin position="25"/>
        <end position="565"/>
    </location>
</feature>
<feature type="domain" description="Peptidase M28" evidence="8">
    <location>
        <begin position="311"/>
        <end position="526"/>
    </location>
</feature>
<keyword evidence="4 7" id="KW-0732">Signal</keyword>
<dbReference type="InterPro" id="IPR007484">
    <property type="entry name" value="Peptidase_M28"/>
</dbReference>